<evidence type="ECO:0000259" key="3">
    <source>
        <dbReference type="PROSITE" id="PS50086"/>
    </source>
</evidence>
<dbReference type="PANTHER" id="PTHR22957:SF502">
    <property type="entry name" value="SMALL G PROTEIN SIGNALING MODULATOR 2-RELATED"/>
    <property type="match status" value="1"/>
</dbReference>
<sequence length="737" mass="79949">MEVQGPEVREGLLCTAQDRLPGGISREGSMTGRHELGRGYPNLSAAVRDNWLPSEGLASHPLDEHVADSHMDEPLLADIEDEYEGVCAANASSDEYSDVGEDVGGADTEVVFVKEGVCVFPTASRHQRILGRLSLIKQYNCLFICWLPYAAGAVQLEDASGAGQRGDAGGGNGAVESAKDRTMYAVHPIPLSDVRAIHKHTPPLGQHRITLTLATGVSLPSLHFQNGGIKSFLSCLREHGPLVRSADDPNTYLINDTTDPLQRSLFSLELTDVLVGRPPAGASSTYSPFAGPLAAEGDMSLRAQLSELVDRFQQLTQNARDTASSLFSGSMLMGAGGPMAEPHLTAAASTAAAAAATAAAASSTPATAAAPAGPAPDPDSRRSSLEASTDLGVFELIEGGGGAAAAGGSPWSRARPPPPPLSLAELHTFFDADGRMTNFSEFKQRVHDGGVEAEARPEAWKLLLGLHAPGSTRAERQEEVEQRRAAFQRLRSQWRTMLPGQEAKCSKWRERRTRIDKDVRRTDRGLRFFAREKSQAHNMLREMLLTYERYNQDLGYVQGQSDLAAPCLYVMRSAVAESGQLANADALGVEAEAFWCFASLMERMEANFCSDSRAMHAQLLALRSLVQLLDPPLYAHLEAHDCLNFFFCYRWLLLHFKREFGFEEVLRLWEAIWSGVPGLHLYLENWDFDGMLKFCVELSGRLRLEPLLRDADLLASYAAGAGRDIVATAMAGAAAAD</sequence>
<dbReference type="SUPFAM" id="SSF47923">
    <property type="entry name" value="Ypt/Rab-GAP domain of gyp1p"/>
    <property type="match status" value="2"/>
</dbReference>
<dbReference type="AlphaFoldDB" id="E1Z3R9"/>
<evidence type="ECO:0000256" key="2">
    <source>
        <dbReference type="SAM" id="MobiDB-lite"/>
    </source>
</evidence>
<dbReference type="Pfam" id="PF00566">
    <property type="entry name" value="RabGAP-TBC"/>
    <property type="match status" value="1"/>
</dbReference>
<feature type="region of interest" description="Disordered" evidence="2">
    <location>
        <begin position="365"/>
        <end position="384"/>
    </location>
</feature>
<proteinExistence type="predicted"/>
<keyword evidence="1" id="KW-0343">GTPase activation</keyword>
<dbReference type="KEGG" id="cvr:CHLNCDRAFT_138187"/>
<feature type="region of interest" description="Disordered" evidence="2">
    <location>
        <begin position="401"/>
        <end position="420"/>
    </location>
</feature>
<dbReference type="STRING" id="554065.E1Z3R9"/>
<dbReference type="GO" id="GO:0005096">
    <property type="term" value="F:GTPase activator activity"/>
    <property type="evidence" value="ECO:0007669"/>
    <property type="project" value="UniProtKB-KW"/>
</dbReference>
<dbReference type="Proteomes" id="UP000008141">
    <property type="component" value="Unassembled WGS sequence"/>
</dbReference>
<dbReference type="Gene3D" id="1.10.8.270">
    <property type="entry name" value="putative rabgap domain of human tbc1 domain family member 14 like domains"/>
    <property type="match status" value="1"/>
</dbReference>
<feature type="domain" description="Rab-GAP TBC" evidence="3">
    <location>
        <begin position="450"/>
        <end position="676"/>
    </location>
</feature>
<dbReference type="Pfam" id="PF12068">
    <property type="entry name" value="PH_RBD"/>
    <property type="match status" value="1"/>
</dbReference>
<organism evidence="5">
    <name type="scientific">Chlorella variabilis</name>
    <name type="common">Green alga</name>
    <dbReference type="NCBI Taxonomy" id="554065"/>
    <lineage>
        <taxon>Eukaryota</taxon>
        <taxon>Viridiplantae</taxon>
        <taxon>Chlorophyta</taxon>
        <taxon>core chlorophytes</taxon>
        <taxon>Trebouxiophyceae</taxon>
        <taxon>Chlorellales</taxon>
        <taxon>Chlorellaceae</taxon>
        <taxon>Chlorella clade</taxon>
        <taxon>Chlorella</taxon>
    </lineage>
</organism>
<evidence type="ECO:0000256" key="1">
    <source>
        <dbReference type="ARBA" id="ARBA00022468"/>
    </source>
</evidence>
<evidence type="ECO:0000313" key="5">
    <source>
        <dbReference type="Proteomes" id="UP000008141"/>
    </source>
</evidence>
<dbReference type="RefSeq" id="XP_005851631.1">
    <property type="nucleotide sequence ID" value="XM_005851569.1"/>
</dbReference>
<dbReference type="GeneID" id="17358919"/>
<dbReference type="PANTHER" id="PTHR22957">
    <property type="entry name" value="TBC1 DOMAIN FAMILY MEMBER GTPASE-ACTIVATING PROTEIN"/>
    <property type="match status" value="1"/>
</dbReference>
<dbReference type="Gene3D" id="1.10.472.80">
    <property type="entry name" value="Ypt/Rab-GAP domain of gyp1p, domain 3"/>
    <property type="match status" value="1"/>
</dbReference>
<dbReference type="InterPro" id="IPR000195">
    <property type="entry name" value="Rab-GAP-TBC_dom"/>
</dbReference>
<dbReference type="eggNOG" id="KOG2197">
    <property type="taxonomic scope" value="Eukaryota"/>
</dbReference>
<keyword evidence="5" id="KW-1185">Reference proteome</keyword>
<dbReference type="EMBL" id="GL433836">
    <property type="protein sequence ID" value="EFN59529.1"/>
    <property type="molecule type" value="Genomic_DNA"/>
</dbReference>
<dbReference type="SMART" id="SM00164">
    <property type="entry name" value="TBC"/>
    <property type="match status" value="1"/>
</dbReference>
<dbReference type="InParanoid" id="E1Z3R9"/>
<reference evidence="4 5" key="1">
    <citation type="journal article" date="2010" name="Plant Cell">
        <title>The Chlorella variabilis NC64A genome reveals adaptation to photosymbiosis, coevolution with viruses, and cryptic sex.</title>
        <authorList>
            <person name="Blanc G."/>
            <person name="Duncan G."/>
            <person name="Agarkova I."/>
            <person name="Borodovsky M."/>
            <person name="Gurnon J."/>
            <person name="Kuo A."/>
            <person name="Lindquist E."/>
            <person name="Lucas S."/>
            <person name="Pangilinan J."/>
            <person name="Polle J."/>
            <person name="Salamov A."/>
            <person name="Terry A."/>
            <person name="Yamada T."/>
            <person name="Dunigan D.D."/>
            <person name="Grigoriev I.V."/>
            <person name="Claverie J.M."/>
            <person name="Van Etten J.L."/>
        </authorList>
    </citation>
    <scope>NUCLEOTIDE SEQUENCE [LARGE SCALE GENOMIC DNA]</scope>
    <source>
        <strain evidence="4 5">NC64A</strain>
    </source>
</reference>
<dbReference type="FunCoup" id="E1Z3R9">
    <property type="interactions" value="1399"/>
</dbReference>
<dbReference type="PROSITE" id="PS50086">
    <property type="entry name" value="TBC_RABGAP"/>
    <property type="match status" value="1"/>
</dbReference>
<dbReference type="OMA" id="CFAILME"/>
<dbReference type="InterPro" id="IPR035969">
    <property type="entry name" value="Rab-GAP_TBC_sf"/>
</dbReference>
<accession>E1Z3R9</accession>
<dbReference type="GO" id="GO:0005737">
    <property type="term" value="C:cytoplasm"/>
    <property type="evidence" value="ECO:0007669"/>
    <property type="project" value="UniProtKB-ARBA"/>
</dbReference>
<dbReference type="OrthoDB" id="10264062at2759"/>
<name>E1Z3R9_CHLVA</name>
<evidence type="ECO:0000313" key="4">
    <source>
        <dbReference type="EMBL" id="EFN59529.1"/>
    </source>
</evidence>
<dbReference type="InterPro" id="IPR021935">
    <property type="entry name" value="SGSM1/2_RBD"/>
</dbReference>
<dbReference type="Gene3D" id="2.30.29.230">
    <property type="match status" value="1"/>
</dbReference>
<protein>
    <recommendedName>
        <fullName evidence="3">Rab-GAP TBC domain-containing protein</fullName>
    </recommendedName>
</protein>
<gene>
    <name evidence="4" type="ORF">CHLNCDRAFT_138187</name>
</gene>